<evidence type="ECO:0008006" key="7">
    <source>
        <dbReference type="Google" id="ProtNLM"/>
    </source>
</evidence>
<dbReference type="Gene3D" id="1.10.10.10">
    <property type="entry name" value="Winged helix-like DNA-binding domain superfamily/Winged helix DNA-binding domain"/>
    <property type="match status" value="1"/>
</dbReference>
<dbReference type="Proteomes" id="UP000030687">
    <property type="component" value="Unassembled WGS sequence"/>
</dbReference>
<dbReference type="OrthoDB" id="611536at2759"/>
<dbReference type="InterPro" id="IPR058922">
    <property type="entry name" value="WHD_DRP"/>
</dbReference>
<proteinExistence type="predicted"/>
<evidence type="ECO:0000256" key="1">
    <source>
        <dbReference type="ARBA" id="ARBA00022737"/>
    </source>
</evidence>
<dbReference type="InterPro" id="IPR036388">
    <property type="entry name" value="WH-like_DNA-bd_sf"/>
</dbReference>
<keyword evidence="1" id="KW-0677">Repeat</keyword>
<dbReference type="KEGG" id="cic:CICLE_v10027132mg"/>
<dbReference type="AlphaFoldDB" id="V4SS40"/>
<dbReference type="eggNOG" id="KOG4658">
    <property type="taxonomic scope" value="Eukaryota"/>
</dbReference>
<evidence type="ECO:0000256" key="2">
    <source>
        <dbReference type="ARBA" id="ARBA00022821"/>
    </source>
</evidence>
<dbReference type="Pfam" id="PF23598">
    <property type="entry name" value="LRR_14"/>
    <property type="match status" value="1"/>
</dbReference>
<evidence type="ECO:0000313" key="6">
    <source>
        <dbReference type="Proteomes" id="UP000030687"/>
    </source>
</evidence>
<dbReference type="InParanoid" id="V4SS40"/>
<evidence type="ECO:0000313" key="5">
    <source>
        <dbReference type="EMBL" id="ESR39961.1"/>
    </source>
</evidence>
<dbReference type="Gramene" id="ESR39961">
    <property type="protein sequence ID" value="ESR39961"/>
    <property type="gene ID" value="CICLE_v10027132mg"/>
</dbReference>
<feature type="domain" description="Disease resistance protein winged helix" evidence="3">
    <location>
        <begin position="15"/>
        <end position="85"/>
    </location>
</feature>
<keyword evidence="2" id="KW-0611">Plant defense</keyword>
<protein>
    <recommendedName>
        <fullName evidence="7">NB-ARC domain-containing protein</fullName>
    </recommendedName>
</protein>
<feature type="domain" description="Disease resistance R13L4/SHOC-2-like LRR" evidence="4">
    <location>
        <begin position="163"/>
        <end position="469"/>
    </location>
</feature>
<keyword evidence="6" id="KW-1185">Reference proteome</keyword>
<reference evidence="5 6" key="1">
    <citation type="submission" date="2013-10" db="EMBL/GenBank/DDBJ databases">
        <authorList>
            <consortium name="International Citrus Genome Consortium"/>
            <person name="Jenkins J."/>
            <person name="Schmutz J."/>
            <person name="Prochnik S."/>
            <person name="Rokhsar D."/>
            <person name="Gmitter F."/>
            <person name="Ollitrault P."/>
            <person name="Machado M."/>
            <person name="Talon M."/>
            <person name="Wincker P."/>
            <person name="Jaillon O."/>
            <person name="Morgante M."/>
        </authorList>
    </citation>
    <scope>NUCLEOTIDE SEQUENCE</scope>
    <source>
        <strain evidence="6">cv. Clemenules</strain>
    </source>
</reference>
<organism evidence="5 6">
    <name type="scientific">Citrus clementina</name>
    <name type="common">Clementine</name>
    <name type="synonym">Citrus deliciosa x Citrus sinensis</name>
    <dbReference type="NCBI Taxonomy" id="85681"/>
    <lineage>
        <taxon>Eukaryota</taxon>
        <taxon>Viridiplantae</taxon>
        <taxon>Streptophyta</taxon>
        <taxon>Embryophyta</taxon>
        <taxon>Tracheophyta</taxon>
        <taxon>Spermatophyta</taxon>
        <taxon>Magnoliopsida</taxon>
        <taxon>eudicotyledons</taxon>
        <taxon>Gunneridae</taxon>
        <taxon>Pentapetalae</taxon>
        <taxon>rosids</taxon>
        <taxon>malvids</taxon>
        <taxon>Sapindales</taxon>
        <taxon>Rutaceae</taxon>
        <taxon>Aurantioideae</taxon>
        <taxon>Citrus</taxon>
    </lineage>
</organism>
<dbReference type="PANTHER" id="PTHR23155:SF955">
    <property type="entry name" value="AAA+ ATPASE DOMAIN-CONTAINING PROTEIN"/>
    <property type="match status" value="1"/>
</dbReference>
<evidence type="ECO:0000259" key="4">
    <source>
        <dbReference type="Pfam" id="PF23598"/>
    </source>
</evidence>
<dbReference type="InterPro" id="IPR032675">
    <property type="entry name" value="LRR_dom_sf"/>
</dbReference>
<dbReference type="GO" id="GO:0098542">
    <property type="term" value="P:defense response to other organism"/>
    <property type="evidence" value="ECO:0007669"/>
    <property type="project" value="TreeGrafter"/>
</dbReference>
<gene>
    <name evidence="5" type="ORF">CICLE_v10027132mg</name>
</gene>
<evidence type="ECO:0000259" key="3">
    <source>
        <dbReference type="Pfam" id="PF23559"/>
    </source>
</evidence>
<sequence>SLSPHLKACLHYFRLFPKSYEISVRRLLQLWPAERLVTPTEGKDMAPEDQAKKDFHQLVLMNMIEVVKLKSDGRPKTCRVPSSLSDYLFPDAESGGVFCIHDGSRSNATSSSSDLCVCRLAEHLDNLSSITPSDKKQFEYLHSYLFFVKRKGGKPAGEFGNLLKMVIAIRGYRLLRVLDLEDVYKPVLPETIGKLQLLRYVGLRRTFIDSIPKSLGDLHSLETLDMKHTNITSLPKSIWKVKTLRHLYLNDIHLQMSVQKPFVKPSLTNLRTLWGLSIGKKSPPLNWLENLSDLKNLGLICNIASLGKITNLIQGLTSLESLRLRSINDFYVPSDLAIGSLNNHKELKELYLLGRLPGPLKLHELPPNLRIFTLSLSYLSEDPMPVLGQLRELKALRLFAHSYIGEKMTCGNGGFPQLRVLKLWVLKELKEWTIEEGAMTALEKLEIRNCPKLKMPTELTKLSNLKELTLVKKF</sequence>
<accession>V4SS40</accession>
<dbReference type="PANTHER" id="PTHR23155">
    <property type="entry name" value="DISEASE RESISTANCE PROTEIN RP"/>
    <property type="match status" value="1"/>
</dbReference>
<dbReference type="OMA" id="HDNESEP"/>
<dbReference type="Gene3D" id="3.80.10.10">
    <property type="entry name" value="Ribonuclease Inhibitor"/>
    <property type="match status" value="1"/>
</dbReference>
<dbReference type="InterPro" id="IPR044974">
    <property type="entry name" value="Disease_R_plants"/>
</dbReference>
<dbReference type="EMBL" id="KI536925">
    <property type="protein sequence ID" value="ESR39961.1"/>
    <property type="molecule type" value="Genomic_DNA"/>
</dbReference>
<name>V4SS40_CITCL</name>
<feature type="non-terminal residue" evidence="5">
    <location>
        <position position="1"/>
    </location>
</feature>
<dbReference type="InterPro" id="IPR055414">
    <property type="entry name" value="LRR_R13L4/SHOC2-like"/>
</dbReference>
<dbReference type="Pfam" id="PF23559">
    <property type="entry name" value="WHD_DRP"/>
    <property type="match status" value="1"/>
</dbReference>
<dbReference type="SUPFAM" id="SSF52058">
    <property type="entry name" value="L domain-like"/>
    <property type="match status" value="1"/>
</dbReference>